<feature type="transmembrane region" description="Helical" evidence="1">
    <location>
        <begin position="165"/>
        <end position="182"/>
    </location>
</feature>
<protein>
    <submittedName>
        <fullName evidence="3">Zf-HC2 domain-containing protein</fullName>
    </submittedName>
</protein>
<feature type="transmembrane region" description="Helical" evidence="1">
    <location>
        <begin position="86"/>
        <end position="111"/>
    </location>
</feature>
<keyword evidence="1" id="KW-0812">Transmembrane</keyword>
<evidence type="ECO:0000313" key="4">
    <source>
        <dbReference type="Proteomes" id="UP001225598"/>
    </source>
</evidence>
<accession>A0ABY8VH67</accession>
<reference evidence="3 4" key="1">
    <citation type="submission" date="2023-05" db="EMBL/GenBank/DDBJ databases">
        <title>Corynebacterium suedekumii sp. nov. and Corynebacterium breve sp. nov. isolated from raw cow's milk.</title>
        <authorList>
            <person name="Baer M.K."/>
            <person name="Mehl L."/>
            <person name="Hellmuth R."/>
            <person name="Marke G."/>
            <person name="Lipski A."/>
        </authorList>
    </citation>
    <scope>NUCLEOTIDE SEQUENCE [LARGE SCALE GENOMIC DNA]</scope>
    <source>
        <strain evidence="3 4">R4</strain>
    </source>
</reference>
<evidence type="ECO:0000313" key="3">
    <source>
        <dbReference type="EMBL" id="WIM68432.1"/>
    </source>
</evidence>
<sequence>MLNHKDVQQALSARIDGEPTGVDDDAVDAHLAHCDECRAYWDKMTSLSHSLIYAEVDGGMAPPADLSEAILAGVEPEWRKQARRRIIGVSVGRIALGFLSILFIFQAVMLINESGALMLTSADGEILAVDAQPQLAALIVQAAAFKLGAAMAFGYCAWRPSHIPPLFLVVGTMFAFTIGFTMRDWVLAGSSEHFTDLLVLFVSCLALGWTWLSERGPELRRAWRTLNAVPSDTFS</sequence>
<evidence type="ECO:0000259" key="2">
    <source>
        <dbReference type="Pfam" id="PF13490"/>
    </source>
</evidence>
<keyword evidence="1" id="KW-1133">Transmembrane helix</keyword>
<evidence type="ECO:0000256" key="1">
    <source>
        <dbReference type="SAM" id="Phobius"/>
    </source>
</evidence>
<dbReference type="EMBL" id="CP126969">
    <property type="protein sequence ID" value="WIM68432.1"/>
    <property type="molecule type" value="Genomic_DNA"/>
</dbReference>
<name>A0ABY8VH67_9CORY</name>
<keyword evidence="4" id="KW-1185">Reference proteome</keyword>
<dbReference type="InterPro" id="IPR027383">
    <property type="entry name" value="Znf_put"/>
</dbReference>
<proteinExistence type="predicted"/>
<feature type="domain" description="Putative zinc-finger" evidence="2">
    <location>
        <begin position="5"/>
        <end position="38"/>
    </location>
</feature>
<feature type="transmembrane region" description="Helical" evidence="1">
    <location>
        <begin position="135"/>
        <end position="158"/>
    </location>
</feature>
<feature type="transmembrane region" description="Helical" evidence="1">
    <location>
        <begin position="194"/>
        <end position="212"/>
    </location>
</feature>
<keyword evidence="1" id="KW-0472">Membrane</keyword>
<dbReference type="RefSeq" id="WP_284825960.1">
    <property type="nucleotide sequence ID" value="NZ_CP126969.1"/>
</dbReference>
<organism evidence="3 4">
    <name type="scientific">Corynebacterium breve</name>
    <dbReference type="NCBI Taxonomy" id="3049799"/>
    <lineage>
        <taxon>Bacteria</taxon>
        <taxon>Bacillati</taxon>
        <taxon>Actinomycetota</taxon>
        <taxon>Actinomycetes</taxon>
        <taxon>Mycobacteriales</taxon>
        <taxon>Corynebacteriaceae</taxon>
        <taxon>Corynebacterium</taxon>
    </lineage>
</organism>
<dbReference type="Proteomes" id="UP001225598">
    <property type="component" value="Chromosome"/>
</dbReference>
<gene>
    <name evidence="3" type="ORF">QP027_03270</name>
</gene>
<dbReference type="Pfam" id="PF13490">
    <property type="entry name" value="zf-HC2"/>
    <property type="match status" value="1"/>
</dbReference>